<gene>
    <name evidence="1" type="ORF">A2172_00205</name>
</gene>
<dbReference type="STRING" id="1802593.A2172_00205"/>
<evidence type="ECO:0000313" key="2">
    <source>
        <dbReference type="Proteomes" id="UP000176631"/>
    </source>
</evidence>
<dbReference type="AlphaFoldDB" id="A0A1G1W9B1"/>
<accession>A0A1G1W9B1</accession>
<reference evidence="1 2" key="1">
    <citation type="journal article" date="2016" name="Nat. Commun.">
        <title>Thousands of microbial genomes shed light on interconnected biogeochemical processes in an aquifer system.</title>
        <authorList>
            <person name="Anantharaman K."/>
            <person name="Brown C.T."/>
            <person name="Hug L.A."/>
            <person name="Sharon I."/>
            <person name="Castelle C.J."/>
            <person name="Probst A.J."/>
            <person name="Thomas B.C."/>
            <person name="Singh A."/>
            <person name="Wilkins M.J."/>
            <person name="Karaoz U."/>
            <person name="Brodie E.L."/>
            <person name="Williams K.H."/>
            <person name="Hubbard S.S."/>
            <person name="Banfield J.F."/>
        </authorList>
    </citation>
    <scope>NUCLEOTIDE SEQUENCE [LARGE SCALE GENOMIC DNA]</scope>
</reference>
<evidence type="ECO:0000313" key="1">
    <source>
        <dbReference type="EMBL" id="OGY24278.1"/>
    </source>
</evidence>
<dbReference type="EMBL" id="MHCP01000014">
    <property type="protein sequence ID" value="OGY24278.1"/>
    <property type="molecule type" value="Genomic_DNA"/>
</dbReference>
<name>A0A1G1W9B1_9BACT</name>
<dbReference type="Proteomes" id="UP000176631">
    <property type="component" value="Unassembled WGS sequence"/>
</dbReference>
<proteinExistence type="predicted"/>
<comment type="caution">
    <text evidence="1">The sequence shown here is derived from an EMBL/GenBank/DDBJ whole genome shotgun (WGS) entry which is preliminary data.</text>
</comment>
<sequence length="60" mass="6588">MERTKSQQINKNKTKAIRIDAGIHQLAKVGAAKAGRSLRSLTEEGLVLVLDSLKERNDEG</sequence>
<protein>
    <submittedName>
        <fullName evidence="1">Uncharacterized protein</fullName>
    </submittedName>
</protein>
<organism evidence="1 2">
    <name type="scientific">Candidatus Woykebacteria bacterium RBG_13_40_15</name>
    <dbReference type="NCBI Taxonomy" id="1802593"/>
    <lineage>
        <taxon>Bacteria</taxon>
        <taxon>Candidatus Woykeibacteriota</taxon>
    </lineage>
</organism>